<evidence type="ECO:0000313" key="2">
    <source>
        <dbReference type="EMBL" id="AKG38385.1"/>
    </source>
</evidence>
<dbReference type="Proteomes" id="UP000067434">
    <property type="component" value="Chromosome"/>
</dbReference>
<reference evidence="2 3" key="1">
    <citation type="journal article" date="2015" name="Stand. Genomic Sci.">
        <title>Complete genome sequence of and proposal of Thermofilum uzonense sp. nov. a novel hyperthermophilic crenarchaeon and emended description of the genus Thermofilum.</title>
        <authorList>
            <person name="Toshchakov S.V."/>
            <person name="Korzhenkov A.A."/>
            <person name="Samarov N.I."/>
            <person name="Mazunin I.O."/>
            <person name="Mozhey O.I."/>
            <person name="Shmyr I.S."/>
            <person name="Derbikova K.S."/>
            <person name="Taranov E.A."/>
            <person name="Dominova I.N."/>
            <person name="Bonch-Osmolovskaya E.A."/>
            <person name="Patrushev M.V."/>
            <person name="Podosokorskaya O.A."/>
            <person name="Kublanov I.V."/>
        </authorList>
    </citation>
    <scope>NUCLEOTIDE SEQUENCE [LARGE SCALE GENOMIC DNA]</scope>
    <source>
        <strain evidence="2 3">1807-2</strain>
    </source>
</reference>
<dbReference type="SUPFAM" id="SSF53474">
    <property type="entry name" value="alpha/beta-Hydrolases"/>
    <property type="match status" value="1"/>
</dbReference>
<dbReference type="PRINTS" id="PR00111">
    <property type="entry name" value="ABHYDROLASE"/>
</dbReference>
<dbReference type="STRING" id="1550241.MA03_02630"/>
<keyword evidence="3" id="KW-1185">Reference proteome</keyword>
<dbReference type="Gene3D" id="3.40.50.1820">
    <property type="entry name" value="alpha/beta hydrolase"/>
    <property type="match status" value="1"/>
</dbReference>
<dbReference type="PATRIC" id="fig|1550241.5.peg.540"/>
<dbReference type="EMBL" id="CP009961">
    <property type="protein sequence ID" value="AKG38385.1"/>
    <property type="molecule type" value="Genomic_DNA"/>
</dbReference>
<accession>A0A0F7FH01</accession>
<dbReference type="GeneID" id="25401091"/>
<dbReference type="FunFam" id="3.40.50.1820:FF:000117">
    <property type="entry name" value="Monoglyceride lipase, putative"/>
    <property type="match status" value="1"/>
</dbReference>
<name>A0A0F7FH01_9CREN</name>
<dbReference type="InterPro" id="IPR022742">
    <property type="entry name" value="Hydrolase_4"/>
</dbReference>
<dbReference type="HOGENOM" id="CLU_026209_7_2_2"/>
<dbReference type="OrthoDB" id="31240at2157"/>
<protein>
    <recommendedName>
        <fullName evidence="1">Serine aminopeptidase S33 domain-containing protein</fullName>
    </recommendedName>
</protein>
<feature type="domain" description="Serine aminopeptidase S33" evidence="1">
    <location>
        <begin position="26"/>
        <end position="259"/>
    </location>
</feature>
<evidence type="ECO:0000259" key="1">
    <source>
        <dbReference type="Pfam" id="PF12146"/>
    </source>
</evidence>
<evidence type="ECO:0000313" key="3">
    <source>
        <dbReference type="Proteomes" id="UP000067434"/>
    </source>
</evidence>
<dbReference type="KEGG" id="thf:MA03_02630"/>
<dbReference type="InterPro" id="IPR012354">
    <property type="entry name" value="Esterase_lipase"/>
</dbReference>
<dbReference type="Pfam" id="PF12146">
    <property type="entry name" value="Hydrolase_4"/>
    <property type="match status" value="1"/>
</dbReference>
<gene>
    <name evidence="2" type="ORF">MA03_02630</name>
</gene>
<dbReference type="InterPro" id="IPR000073">
    <property type="entry name" value="AB_hydrolase_1"/>
</dbReference>
<dbReference type="InterPro" id="IPR051044">
    <property type="entry name" value="MAG_DAG_Lipase"/>
</dbReference>
<proteinExistence type="predicted"/>
<dbReference type="PANTHER" id="PTHR11614">
    <property type="entry name" value="PHOSPHOLIPASE-RELATED"/>
    <property type="match status" value="1"/>
</dbReference>
<dbReference type="RefSeq" id="WP_052883784.1">
    <property type="nucleotide sequence ID" value="NZ_CP009961.1"/>
</dbReference>
<sequence length="275" mass="30941">MKTGSENIFLKTGLETIMRFWEPESSPKAVVVGIHGFAEHSGRYSHFGEFLVEKGIALYMYDLRGHGLSKSERGYINSFEDFIRDTIAFVEHVKSKTDVKSFFIFGHSMGGLIATHTVSRLGDESRGFITSGAAVEVRTPLKQKILLQLLGVFSPRKRIPLPVATDCLTRDEDIIKRYVDDPLVLKDPTVKLLVEFGKGVASVWSRVPLIKVPALIMHGEEDCLVPPSASRKLYESISSKDKTLKVYKGLRHEILNEPEWRQITSEIADWIAKHA</sequence>
<organism evidence="2 3">
    <name type="scientific">Infirmifilum uzonense</name>
    <dbReference type="NCBI Taxonomy" id="1550241"/>
    <lineage>
        <taxon>Archaea</taxon>
        <taxon>Thermoproteota</taxon>
        <taxon>Thermoprotei</taxon>
        <taxon>Thermofilales</taxon>
        <taxon>Thermofilaceae</taxon>
        <taxon>Infirmifilum</taxon>
    </lineage>
</organism>
<dbReference type="InterPro" id="IPR029058">
    <property type="entry name" value="AB_hydrolase_fold"/>
</dbReference>
<dbReference type="AlphaFoldDB" id="A0A0F7FH01"/>
<dbReference type="GO" id="GO:0052689">
    <property type="term" value="F:carboxylic ester hydrolase activity"/>
    <property type="evidence" value="ECO:0007669"/>
    <property type="project" value="InterPro"/>
</dbReference>
<dbReference type="PIRSF" id="PIRSF017388">
    <property type="entry name" value="Esterase_lipase"/>
    <property type="match status" value="1"/>
</dbReference>